<proteinExistence type="predicted"/>
<keyword evidence="2" id="KW-1185">Reference proteome</keyword>
<dbReference type="Proteomes" id="UP001143856">
    <property type="component" value="Unassembled WGS sequence"/>
</dbReference>
<dbReference type="EMBL" id="JAPDGR010000502">
    <property type="protein sequence ID" value="KAJ2989686.1"/>
    <property type="molecule type" value="Genomic_DNA"/>
</dbReference>
<protein>
    <submittedName>
        <fullName evidence="1">Uncharacterized protein</fullName>
    </submittedName>
</protein>
<comment type="caution">
    <text evidence="1">The sequence shown here is derived from an EMBL/GenBank/DDBJ whole genome shotgun (WGS) entry which is preliminary data.</text>
</comment>
<evidence type="ECO:0000313" key="1">
    <source>
        <dbReference type="EMBL" id="KAJ2989686.1"/>
    </source>
</evidence>
<evidence type="ECO:0000313" key="2">
    <source>
        <dbReference type="Proteomes" id="UP001143856"/>
    </source>
</evidence>
<name>A0ACC1PE36_9PEZI</name>
<sequence>MGNTRVYFRRVDIPEDVKDSFENLLEGFRDYGDLDITPKRLRLTPSIAVNRPQKPLVERFDAIELYTAEKSFDHMYSLITKTLRNEEPSEVELEVVATLVELLTIDLYNLRLSQIGHPMYANFEGVTFRGLSITLEELEEYKAILARPELAKRNFSVPLGLLSSSTDEKIMEEFSKSTHNDGKRPIQLHLTIHIHGLDPVLLREYRRLYPDSVVSSICAMPVGHVSPHGEKEILLRGPFFHMISMTSGEINGRPCEKLVVVMMNANRDHGMEHASDQGAKERQRQCFLRAVSASKYEVCAAIAEKHAPWDANAYRTLQNNALQQLQDIDGIYVITDGHLAEHRAKNVATWLGGALRKSYPRYYAKKRVSWQTMIRDENWKEADKILRAEYEWKKRDWYNVGQLTDDGGEFVDDNLTLLHILATKPPPPSTETDRFECWQRLIDGACQPEVWMKSFDSARNTAYDLARRCGNECLMERLQPRIAHALDPAALGDLELRLHKIMVEKFGQFLSEHIFHMPQLSVLTEMDIPELWIPIPLSYGGVFVTLSKPQRIWGLDVVVYEVVVGQTWPKKTDVRLDLKPPNLDLQ</sequence>
<gene>
    <name evidence="1" type="ORF">NUW58_g3341</name>
</gene>
<organism evidence="1 2">
    <name type="scientific">Xylaria curta</name>
    <dbReference type="NCBI Taxonomy" id="42375"/>
    <lineage>
        <taxon>Eukaryota</taxon>
        <taxon>Fungi</taxon>
        <taxon>Dikarya</taxon>
        <taxon>Ascomycota</taxon>
        <taxon>Pezizomycotina</taxon>
        <taxon>Sordariomycetes</taxon>
        <taxon>Xylariomycetidae</taxon>
        <taxon>Xylariales</taxon>
        <taxon>Xylariaceae</taxon>
        <taxon>Xylaria</taxon>
    </lineage>
</organism>
<accession>A0ACC1PE36</accession>
<reference evidence="1" key="1">
    <citation type="submission" date="2022-10" db="EMBL/GenBank/DDBJ databases">
        <title>Genome Sequence of Xylaria curta.</title>
        <authorList>
            <person name="Buettner E."/>
        </authorList>
    </citation>
    <scope>NUCLEOTIDE SEQUENCE</scope>
    <source>
        <strain evidence="1">Babe10</strain>
    </source>
</reference>